<accession>A0A511FGS5</accession>
<dbReference type="RefSeq" id="WP_146840442.1">
    <property type="nucleotide sequence ID" value="NZ_BJVQ01000081.1"/>
</dbReference>
<evidence type="ECO:0000256" key="4">
    <source>
        <dbReference type="ARBA" id="ARBA00022692"/>
    </source>
</evidence>
<keyword evidence="11" id="KW-1185">Reference proteome</keyword>
<feature type="transmembrane region" description="Helical" evidence="7">
    <location>
        <begin position="144"/>
        <end position="164"/>
    </location>
</feature>
<reference evidence="9 11" key="1">
    <citation type="submission" date="2019-07" db="EMBL/GenBank/DDBJ databases">
        <title>Whole genome shotgun sequence of Cellulomonas hominis NBRC 16055.</title>
        <authorList>
            <person name="Hosoyama A."/>
            <person name="Uohara A."/>
            <person name="Ohji S."/>
            <person name="Ichikawa N."/>
        </authorList>
    </citation>
    <scope>NUCLEOTIDE SEQUENCE [LARGE SCALE GENOMIC DNA]</scope>
    <source>
        <strain evidence="9 11">NBRC 16055</strain>
    </source>
</reference>
<dbReference type="PROSITE" id="PS50850">
    <property type="entry name" value="MFS"/>
    <property type="match status" value="1"/>
</dbReference>
<reference evidence="10 12" key="2">
    <citation type="submission" date="2020-08" db="EMBL/GenBank/DDBJ databases">
        <title>Sequencing the genomes of 1000 actinobacteria strains.</title>
        <authorList>
            <person name="Klenk H.-P."/>
        </authorList>
    </citation>
    <scope>NUCLEOTIDE SEQUENCE [LARGE SCALE GENOMIC DNA]</scope>
    <source>
        <strain evidence="10 12">DSM 9581</strain>
    </source>
</reference>
<dbReference type="Proteomes" id="UP000321723">
    <property type="component" value="Unassembled WGS sequence"/>
</dbReference>
<dbReference type="EMBL" id="JACHDN010000001">
    <property type="protein sequence ID" value="MBB5471765.1"/>
    <property type="molecule type" value="Genomic_DNA"/>
</dbReference>
<dbReference type="EMBL" id="BJVQ01000081">
    <property type="protein sequence ID" value="GEL48456.1"/>
    <property type="molecule type" value="Genomic_DNA"/>
</dbReference>
<evidence type="ECO:0000313" key="9">
    <source>
        <dbReference type="EMBL" id="GEL48456.1"/>
    </source>
</evidence>
<evidence type="ECO:0000313" key="11">
    <source>
        <dbReference type="Proteomes" id="UP000321723"/>
    </source>
</evidence>
<keyword evidence="6 7" id="KW-0472">Membrane</keyword>
<keyword evidence="3" id="KW-0813">Transport</keyword>
<evidence type="ECO:0000256" key="7">
    <source>
        <dbReference type="SAM" id="Phobius"/>
    </source>
</evidence>
<dbReference type="GO" id="GO:0005886">
    <property type="term" value="C:plasma membrane"/>
    <property type="evidence" value="ECO:0007669"/>
    <property type="project" value="UniProtKB-SubCell"/>
</dbReference>
<dbReference type="AlphaFoldDB" id="A0A511FGS5"/>
<comment type="subcellular location">
    <subcellularLocation>
        <location evidence="1">Cell membrane</location>
        <topology evidence="1">Multi-pass membrane protein</topology>
    </subcellularLocation>
</comment>
<dbReference type="PANTHER" id="PTHR23514:SF3">
    <property type="entry name" value="BYPASS OF STOP CODON PROTEIN 6"/>
    <property type="match status" value="1"/>
</dbReference>
<dbReference type="Gene3D" id="1.20.1250.20">
    <property type="entry name" value="MFS general substrate transporter like domains"/>
    <property type="match status" value="2"/>
</dbReference>
<name>A0A511FGS5_9CELL</name>
<evidence type="ECO:0000256" key="3">
    <source>
        <dbReference type="ARBA" id="ARBA00022448"/>
    </source>
</evidence>
<dbReference type="InterPro" id="IPR020846">
    <property type="entry name" value="MFS_dom"/>
</dbReference>
<feature type="transmembrane region" description="Helical" evidence="7">
    <location>
        <begin position="12"/>
        <end position="32"/>
    </location>
</feature>
<dbReference type="GO" id="GO:0022857">
    <property type="term" value="F:transmembrane transporter activity"/>
    <property type="evidence" value="ECO:0007669"/>
    <property type="project" value="InterPro"/>
</dbReference>
<dbReference type="Proteomes" id="UP000564629">
    <property type="component" value="Unassembled WGS sequence"/>
</dbReference>
<gene>
    <name evidence="9" type="ORF">CHO01_35720</name>
    <name evidence="10" type="ORF">HNR08_000501</name>
</gene>
<dbReference type="OrthoDB" id="9769325at2"/>
<feature type="transmembrane region" description="Helical" evidence="7">
    <location>
        <begin position="250"/>
        <end position="267"/>
    </location>
</feature>
<evidence type="ECO:0000313" key="10">
    <source>
        <dbReference type="EMBL" id="MBB5471765.1"/>
    </source>
</evidence>
<sequence length="413" mass="42181">MPAYAATRRASYVAYVVQAIVNNLAPLLFIVFHTRFDIPVAQLGGLAALNFGVQLLTDLAAMKVVDRIGYRRPLVLAHVLAALGLVLLAVLPGATPDPFLGLCAAVVVYGVGGGLLEVLVSPVVEHLPSPQEHKAAGMALLHSFYCWGQVAVVAGTTVLLAVLGTDLWPVLPVLWAVVPLVNLVALLRVPMPPTVAEEDRTSVGSLLGTPLFLAALVLMMTGGAAELTMSQWSSFFAEQGAGAGKEVGDLLGPGLFALLMGLGRFTYGLWGHRVSLRAVLVASSAAAAVCYVVAATASTPAVSLLACALCGLSVSLLWPGTFSLTAARFPLGGAAMFALLALAGDAGGTFGPWTAGLLAAASDGPLAPLADLLPADGGSGLRPALLLCAVVPLVFSATVLRFRTAGVPEPVAA</sequence>
<protein>
    <submittedName>
        <fullName evidence="10">Fucose permease</fullName>
    </submittedName>
</protein>
<feature type="domain" description="Major facilitator superfamily (MFS) profile" evidence="8">
    <location>
        <begin position="7"/>
        <end position="407"/>
    </location>
</feature>
<evidence type="ECO:0000256" key="6">
    <source>
        <dbReference type="ARBA" id="ARBA00023136"/>
    </source>
</evidence>
<evidence type="ECO:0000313" key="12">
    <source>
        <dbReference type="Proteomes" id="UP000564629"/>
    </source>
</evidence>
<feature type="transmembrane region" description="Helical" evidence="7">
    <location>
        <begin position="334"/>
        <end position="361"/>
    </location>
</feature>
<proteinExistence type="inferred from homology"/>
<comment type="similarity">
    <text evidence="2">Belongs to the major facilitator superfamily.</text>
</comment>
<feature type="transmembrane region" description="Helical" evidence="7">
    <location>
        <begin position="203"/>
        <end position="225"/>
    </location>
</feature>
<organism evidence="9 11">
    <name type="scientific">Cellulomonas hominis</name>
    <dbReference type="NCBI Taxonomy" id="156981"/>
    <lineage>
        <taxon>Bacteria</taxon>
        <taxon>Bacillati</taxon>
        <taxon>Actinomycetota</taxon>
        <taxon>Actinomycetes</taxon>
        <taxon>Micrococcales</taxon>
        <taxon>Cellulomonadaceae</taxon>
        <taxon>Cellulomonas</taxon>
    </lineage>
</organism>
<evidence type="ECO:0000256" key="2">
    <source>
        <dbReference type="ARBA" id="ARBA00008335"/>
    </source>
</evidence>
<keyword evidence="4 7" id="KW-0812">Transmembrane</keyword>
<feature type="transmembrane region" description="Helical" evidence="7">
    <location>
        <begin position="274"/>
        <end position="295"/>
    </location>
</feature>
<dbReference type="SUPFAM" id="SSF103473">
    <property type="entry name" value="MFS general substrate transporter"/>
    <property type="match status" value="1"/>
</dbReference>
<evidence type="ECO:0000259" key="8">
    <source>
        <dbReference type="PROSITE" id="PS50850"/>
    </source>
</evidence>
<dbReference type="InterPro" id="IPR051788">
    <property type="entry name" value="MFS_Transporter"/>
</dbReference>
<feature type="transmembrane region" description="Helical" evidence="7">
    <location>
        <begin position="73"/>
        <end position="93"/>
    </location>
</feature>
<comment type="caution">
    <text evidence="9">The sequence shown here is derived from an EMBL/GenBank/DDBJ whole genome shotgun (WGS) entry which is preliminary data.</text>
</comment>
<dbReference type="InterPro" id="IPR011701">
    <property type="entry name" value="MFS"/>
</dbReference>
<dbReference type="PANTHER" id="PTHR23514">
    <property type="entry name" value="BYPASS OF STOP CODON PROTEIN 6"/>
    <property type="match status" value="1"/>
</dbReference>
<evidence type="ECO:0000256" key="5">
    <source>
        <dbReference type="ARBA" id="ARBA00022989"/>
    </source>
</evidence>
<feature type="transmembrane region" description="Helical" evidence="7">
    <location>
        <begin position="381"/>
        <end position="400"/>
    </location>
</feature>
<feature type="transmembrane region" description="Helical" evidence="7">
    <location>
        <begin position="170"/>
        <end position="191"/>
    </location>
</feature>
<keyword evidence="5 7" id="KW-1133">Transmembrane helix</keyword>
<feature type="transmembrane region" description="Helical" evidence="7">
    <location>
        <begin position="38"/>
        <end position="61"/>
    </location>
</feature>
<feature type="transmembrane region" description="Helical" evidence="7">
    <location>
        <begin position="99"/>
        <end position="124"/>
    </location>
</feature>
<dbReference type="Pfam" id="PF07690">
    <property type="entry name" value="MFS_1"/>
    <property type="match status" value="1"/>
</dbReference>
<evidence type="ECO:0000256" key="1">
    <source>
        <dbReference type="ARBA" id="ARBA00004651"/>
    </source>
</evidence>
<feature type="transmembrane region" description="Helical" evidence="7">
    <location>
        <begin position="301"/>
        <end position="322"/>
    </location>
</feature>
<dbReference type="InterPro" id="IPR036259">
    <property type="entry name" value="MFS_trans_sf"/>
</dbReference>